<dbReference type="RefSeq" id="WP_377735365.1">
    <property type="nucleotide sequence ID" value="NZ_JBHSRI010000025.1"/>
</dbReference>
<protein>
    <submittedName>
        <fullName evidence="1">Uncharacterized protein</fullName>
    </submittedName>
</protein>
<accession>A0ABW1LA30</accession>
<dbReference type="Proteomes" id="UP001596170">
    <property type="component" value="Unassembled WGS sequence"/>
</dbReference>
<keyword evidence="2" id="KW-1185">Reference proteome</keyword>
<gene>
    <name evidence="1" type="ORF">ACFPYN_15330</name>
</gene>
<sequence length="48" mass="5227">MIDENKLAQLDSEQLQEISELEARIGVTLVAYDNMAGLDETPPPPSPS</sequence>
<evidence type="ECO:0000313" key="2">
    <source>
        <dbReference type="Proteomes" id="UP001596170"/>
    </source>
</evidence>
<reference evidence="2" key="1">
    <citation type="journal article" date="2019" name="Int. J. Syst. Evol. Microbiol.">
        <title>The Global Catalogue of Microorganisms (GCM) 10K type strain sequencing project: providing services to taxonomists for standard genome sequencing and annotation.</title>
        <authorList>
            <consortium name="The Broad Institute Genomics Platform"/>
            <consortium name="The Broad Institute Genome Sequencing Center for Infectious Disease"/>
            <person name="Wu L."/>
            <person name="Ma J."/>
        </authorList>
    </citation>
    <scope>NUCLEOTIDE SEQUENCE [LARGE SCALE GENOMIC DNA]</scope>
    <source>
        <strain evidence="2">CCUG 54527</strain>
    </source>
</reference>
<name>A0ABW1LA30_9BACL</name>
<proteinExistence type="predicted"/>
<comment type="caution">
    <text evidence="1">The sequence shown here is derived from an EMBL/GenBank/DDBJ whole genome shotgun (WGS) entry which is preliminary data.</text>
</comment>
<organism evidence="1 2">
    <name type="scientific">Paenisporosarcina macmurdoensis</name>
    <dbReference type="NCBI Taxonomy" id="212659"/>
    <lineage>
        <taxon>Bacteria</taxon>
        <taxon>Bacillati</taxon>
        <taxon>Bacillota</taxon>
        <taxon>Bacilli</taxon>
        <taxon>Bacillales</taxon>
        <taxon>Caryophanaceae</taxon>
        <taxon>Paenisporosarcina</taxon>
    </lineage>
</organism>
<dbReference type="EMBL" id="JBHSRI010000025">
    <property type="protein sequence ID" value="MFC6040799.1"/>
    <property type="molecule type" value="Genomic_DNA"/>
</dbReference>
<evidence type="ECO:0000313" key="1">
    <source>
        <dbReference type="EMBL" id="MFC6040799.1"/>
    </source>
</evidence>